<reference evidence="2" key="1">
    <citation type="submission" date="2020-11" db="EMBL/GenBank/DDBJ databases">
        <title>Kefir isolates.</title>
        <authorList>
            <person name="Marcisauskas S."/>
            <person name="Kim Y."/>
            <person name="Blasche S."/>
        </authorList>
    </citation>
    <scope>NUCLEOTIDE SEQUENCE</scope>
    <source>
        <strain evidence="2">Olga-1</strain>
    </source>
</reference>
<accession>A0A9P6WIH3</accession>
<dbReference type="SUPFAM" id="SSF56808">
    <property type="entry name" value="Ribosomal protein L1"/>
    <property type="match status" value="1"/>
</dbReference>
<name>A0A9P6WIH3_9ASCO</name>
<dbReference type="Pfam" id="PF00687">
    <property type="entry name" value="Ribosomal_L1"/>
    <property type="match status" value="1"/>
</dbReference>
<dbReference type="Gene3D" id="3.40.50.790">
    <property type="match status" value="1"/>
</dbReference>
<evidence type="ECO:0000313" key="3">
    <source>
        <dbReference type="Proteomes" id="UP000697127"/>
    </source>
</evidence>
<dbReference type="InterPro" id="IPR023674">
    <property type="entry name" value="Ribosomal_uL1-like"/>
</dbReference>
<protein>
    <recommendedName>
        <fullName evidence="4">Ribosomal protein L1</fullName>
    </recommendedName>
</protein>
<evidence type="ECO:0000313" key="2">
    <source>
        <dbReference type="EMBL" id="KAG0686737.1"/>
    </source>
</evidence>
<dbReference type="GO" id="GO:0003723">
    <property type="term" value="F:RNA binding"/>
    <property type="evidence" value="ECO:0007669"/>
    <property type="project" value="InterPro"/>
</dbReference>
<gene>
    <name evidence="2" type="ORF">C6P40_003459</name>
</gene>
<dbReference type="InterPro" id="IPR050257">
    <property type="entry name" value="eL8/uL1-like"/>
</dbReference>
<organism evidence="2 3">
    <name type="scientific">Pichia californica</name>
    <dbReference type="NCBI Taxonomy" id="460514"/>
    <lineage>
        <taxon>Eukaryota</taxon>
        <taxon>Fungi</taxon>
        <taxon>Dikarya</taxon>
        <taxon>Ascomycota</taxon>
        <taxon>Saccharomycotina</taxon>
        <taxon>Pichiomycetes</taxon>
        <taxon>Pichiales</taxon>
        <taxon>Pichiaceae</taxon>
        <taxon>Pichia</taxon>
    </lineage>
</organism>
<dbReference type="Proteomes" id="UP000697127">
    <property type="component" value="Unassembled WGS sequence"/>
</dbReference>
<evidence type="ECO:0008006" key="4">
    <source>
        <dbReference type="Google" id="ProtNLM"/>
    </source>
</evidence>
<dbReference type="PANTHER" id="PTHR23105">
    <property type="entry name" value="RIBOSOMAL PROTEIN L7AE FAMILY MEMBER"/>
    <property type="match status" value="1"/>
</dbReference>
<evidence type="ECO:0000256" key="1">
    <source>
        <dbReference type="SAM" id="MobiDB-lite"/>
    </source>
</evidence>
<dbReference type="InterPro" id="IPR028364">
    <property type="entry name" value="Ribosomal_uL1/biogenesis"/>
</dbReference>
<keyword evidence="3" id="KW-1185">Reference proteome</keyword>
<comment type="caution">
    <text evidence="2">The sequence shown here is derived from an EMBL/GenBank/DDBJ whole genome shotgun (WGS) entry which is preliminary data.</text>
</comment>
<dbReference type="InterPro" id="IPR016095">
    <property type="entry name" value="Ribosomal_uL1_3-a/b-sand"/>
</dbReference>
<dbReference type="EMBL" id="PUHW01000392">
    <property type="protein sequence ID" value="KAG0686737.1"/>
    <property type="molecule type" value="Genomic_DNA"/>
</dbReference>
<feature type="region of interest" description="Disordered" evidence="1">
    <location>
        <begin position="363"/>
        <end position="386"/>
    </location>
</feature>
<dbReference type="CDD" id="cd00403">
    <property type="entry name" value="Ribosomal_L1"/>
    <property type="match status" value="1"/>
</dbReference>
<sequence length="386" mass="44233">MPPRKTRSSTAAAALAATKATIPKEKIVTKNKKSSTKKDAENISLDEEVNKDIVQELNIKETVIDKAVEALSKWNQQQTESSSKKDLFETDDEDIPLYLQITSKKYFSTSKILKPRMINVPNSIYDLEECKVCVFVKDDLIDEDNLNRIEILKENKLKNLGQIITVKELKGKYQTFESKRKLLSEYDLFLTDSSIANMIPKLLGKTFFGSSKFPLTISLTDNNKKLSIDKFVKNFEKSLYSISYMLPMGINMSIRLGMLGQNKKYLNENIKCIIKFLQKFPIRLIQLKLKNSPSLPIFITDKVYDENDIEDVEENEKNSIVFNNADDIPISIYAEGLKELGLDEEEADKIFGRKKRTLTEAEISDKNKVENNDQEPNIKKTKKSKK</sequence>
<proteinExistence type="predicted"/>
<dbReference type="AlphaFoldDB" id="A0A9P6WIH3"/>